<dbReference type="EMBL" id="JAVRFI010000006">
    <property type="protein sequence ID" value="MDT0449962.1"/>
    <property type="molecule type" value="Genomic_DNA"/>
</dbReference>
<evidence type="ECO:0000313" key="4">
    <source>
        <dbReference type="Proteomes" id="UP001180531"/>
    </source>
</evidence>
<proteinExistence type="predicted"/>
<protein>
    <submittedName>
        <fullName evidence="3">Uncharacterized protein</fullName>
    </submittedName>
</protein>
<dbReference type="Proteomes" id="UP001180531">
    <property type="component" value="Unassembled WGS sequence"/>
</dbReference>
<reference evidence="3" key="1">
    <citation type="submission" date="2024-05" db="EMBL/GenBank/DDBJ databases">
        <title>30 novel species of actinomycetes from the DSMZ collection.</title>
        <authorList>
            <person name="Nouioui I."/>
        </authorList>
    </citation>
    <scope>NUCLEOTIDE SEQUENCE</scope>
    <source>
        <strain evidence="3">DSM 40473</strain>
    </source>
</reference>
<gene>
    <name evidence="3" type="ORF">RM609_12905</name>
</gene>
<evidence type="ECO:0000256" key="1">
    <source>
        <dbReference type="SAM" id="Coils"/>
    </source>
</evidence>
<keyword evidence="1" id="KW-0175">Coiled coil</keyword>
<sequence>MTSSEFPPEFDPSEDDTLADAEAPGTGEQVSAESDLSPIDPEPNEADVTKHGLSISIWNPSAQALNPDSVAEIGRMVGELQEDIRNARRRIQEMIEKGDLVLPEYKDEVPDNWARSAGSPLRHVQVAEASLALAIIGKRCTRQAGVTYYKLRTTNKICCSHKPDRHCLPEEGKGEA</sequence>
<feature type="coiled-coil region" evidence="1">
    <location>
        <begin position="70"/>
        <end position="97"/>
    </location>
</feature>
<name>A0ABU2SM39_9ACTN</name>
<dbReference type="RefSeq" id="WP_311610551.1">
    <property type="nucleotide sequence ID" value="NZ_JAVRFI010000006.1"/>
</dbReference>
<organism evidence="3 4">
    <name type="scientific">Streptomyces hesseae</name>
    <dbReference type="NCBI Taxonomy" id="3075519"/>
    <lineage>
        <taxon>Bacteria</taxon>
        <taxon>Bacillati</taxon>
        <taxon>Actinomycetota</taxon>
        <taxon>Actinomycetes</taxon>
        <taxon>Kitasatosporales</taxon>
        <taxon>Streptomycetaceae</taxon>
        <taxon>Streptomyces</taxon>
    </lineage>
</organism>
<evidence type="ECO:0000313" key="3">
    <source>
        <dbReference type="EMBL" id="MDT0449962.1"/>
    </source>
</evidence>
<evidence type="ECO:0000256" key="2">
    <source>
        <dbReference type="SAM" id="MobiDB-lite"/>
    </source>
</evidence>
<comment type="caution">
    <text evidence="3">The sequence shown here is derived from an EMBL/GenBank/DDBJ whole genome shotgun (WGS) entry which is preliminary data.</text>
</comment>
<feature type="region of interest" description="Disordered" evidence="2">
    <location>
        <begin position="1"/>
        <end position="47"/>
    </location>
</feature>
<keyword evidence="4" id="KW-1185">Reference proteome</keyword>
<accession>A0ABU2SM39</accession>